<sequence>MAIISFAKTLKEYKAGIKFCTRRDWAYRQFKMWRQFWFDGKITHDAYDKSPRNGGIKIGEFELTCKPYREYLWEMPLSDLKLEGGMCNTFPEFCELIGKKPHEIVTVIRFNPLPEVKP</sequence>
<evidence type="ECO:0008006" key="2">
    <source>
        <dbReference type="Google" id="ProtNLM"/>
    </source>
</evidence>
<name>A0A0F9EEQ8_9ZZZZ</name>
<evidence type="ECO:0000313" key="1">
    <source>
        <dbReference type="EMBL" id="KKL64736.1"/>
    </source>
</evidence>
<dbReference type="EMBL" id="LAZR01027754">
    <property type="protein sequence ID" value="KKL64736.1"/>
    <property type="molecule type" value="Genomic_DNA"/>
</dbReference>
<reference evidence="1" key="1">
    <citation type="journal article" date="2015" name="Nature">
        <title>Complex archaea that bridge the gap between prokaryotes and eukaryotes.</title>
        <authorList>
            <person name="Spang A."/>
            <person name="Saw J.H."/>
            <person name="Jorgensen S.L."/>
            <person name="Zaremba-Niedzwiedzka K."/>
            <person name="Martijn J."/>
            <person name="Lind A.E."/>
            <person name="van Eijk R."/>
            <person name="Schleper C."/>
            <person name="Guy L."/>
            <person name="Ettema T.J."/>
        </authorList>
    </citation>
    <scope>NUCLEOTIDE SEQUENCE</scope>
</reference>
<accession>A0A0F9EEQ8</accession>
<gene>
    <name evidence="1" type="ORF">LCGC14_2162010</name>
</gene>
<organism evidence="1">
    <name type="scientific">marine sediment metagenome</name>
    <dbReference type="NCBI Taxonomy" id="412755"/>
    <lineage>
        <taxon>unclassified sequences</taxon>
        <taxon>metagenomes</taxon>
        <taxon>ecological metagenomes</taxon>
    </lineage>
</organism>
<proteinExistence type="predicted"/>
<comment type="caution">
    <text evidence="1">The sequence shown here is derived from an EMBL/GenBank/DDBJ whole genome shotgun (WGS) entry which is preliminary data.</text>
</comment>
<protein>
    <recommendedName>
        <fullName evidence="2">ASCH domain-containing protein</fullName>
    </recommendedName>
</protein>
<dbReference type="AlphaFoldDB" id="A0A0F9EEQ8"/>